<dbReference type="PANTHER" id="PTHR46567:SF1">
    <property type="entry name" value="MEDIATOR OF RNA POLYMERASE II TRANSCRIPTION SUBUNIT 12"/>
    <property type="match status" value="1"/>
</dbReference>
<gene>
    <name evidence="1" type="primary">MED12_0</name>
    <name evidence="1" type="ORF">CK203_012840</name>
</gene>
<proteinExistence type="predicted"/>
<dbReference type="Proteomes" id="UP000288805">
    <property type="component" value="Unassembled WGS sequence"/>
</dbReference>
<accession>A0A438JMA9</accession>
<organism evidence="1 2">
    <name type="scientific">Vitis vinifera</name>
    <name type="common">Grape</name>
    <dbReference type="NCBI Taxonomy" id="29760"/>
    <lineage>
        <taxon>Eukaryota</taxon>
        <taxon>Viridiplantae</taxon>
        <taxon>Streptophyta</taxon>
        <taxon>Embryophyta</taxon>
        <taxon>Tracheophyta</taxon>
        <taxon>Spermatophyta</taxon>
        <taxon>Magnoliopsida</taxon>
        <taxon>eudicotyledons</taxon>
        <taxon>Gunneridae</taxon>
        <taxon>Pentapetalae</taxon>
        <taxon>rosids</taxon>
        <taxon>Vitales</taxon>
        <taxon>Vitaceae</taxon>
        <taxon>Viteae</taxon>
        <taxon>Vitis</taxon>
    </lineage>
</organism>
<evidence type="ECO:0000313" key="2">
    <source>
        <dbReference type="Proteomes" id="UP000288805"/>
    </source>
</evidence>
<comment type="caution">
    <text evidence="1">The sequence shown here is derived from an EMBL/GenBank/DDBJ whole genome shotgun (WGS) entry which is preliminary data.</text>
</comment>
<protein>
    <submittedName>
        <fullName evidence="1">Mediator of RNA polymerase II transcription subunit 12</fullName>
    </submittedName>
</protein>
<evidence type="ECO:0000313" key="1">
    <source>
        <dbReference type="EMBL" id="RVX10075.1"/>
    </source>
</evidence>
<sequence length="249" mass="28011">MSLLEATAQLVDIGHLCQDAREIALTQIQAFSKPTVLKCKEAIRKRLRAINESRAQKRKQAGQVYGVPLSGSLLTKPCVFPEQRPCGEDFRKKWIEIEKTGLELGCLLLGFPFVVEAFRKLRAIEDVGEMLQVSMCQVELLPFYMDKNELITVGVHSLSQVMSPHLDCRMKKSVSCWNGVRCVGHGQVSLSGTEQVCSPVSVGYLNHDIGLLQQDYLRKGLQRLACEKELWRQVVVGKYEEGKGRCFAR</sequence>
<dbReference type="EMBL" id="QGNW01000036">
    <property type="protein sequence ID" value="RVX10075.1"/>
    <property type="molecule type" value="Genomic_DNA"/>
</dbReference>
<reference evidence="1 2" key="1">
    <citation type="journal article" date="2018" name="PLoS Genet.">
        <title>Population sequencing reveals clonal diversity and ancestral inbreeding in the grapevine cultivar Chardonnay.</title>
        <authorList>
            <person name="Roach M.J."/>
            <person name="Johnson D.L."/>
            <person name="Bohlmann J."/>
            <person name="van Vuuren H.J."/>
            <person name="Jones S.J."/>
            <person name="Pretorius I.S."/>
            <person name="Schmidt S.A."/>
            <person name="Borneman A.R."/>
        </authorList>
    </citation>
    <scope>NUCLEOTIDE SEQUENCE [LARGE SCALE GENOMIC DNA]</scope>
    <source>
        <strain evidence="2">cv. Chardonnay</strain>
        <tissue evidence="1">Leaf</tissue>
    </source>
</reference>
<dbReference type="PANTHER" id="PTHR46567">
    <property type="entry name" value="MEDIATOR OF RNA POLYMERASE II TRANSCRIPTION SUBUNIT 12"/>
    <property type="match status" value="1"/>
</dbReference>
<name>A0A438JMA9_VITVI</name>
<dbReference type="AlphaFoldDB" id="A0A438JMA9"/>